<evidence type="ECO:0000259" key="5">
    <source>
        <dbReference type="PROSITE" id="PS50213"/>
    </source>
</evidence>
<feature type="compositionally biased region" description="Basic residues" evidence="3">
    <location>
        <begin position="1103"/>
        <end position="1124"/>
    </location>
</feature>
<dbReference type="Pfam" id="PF02469">
    <property type="entry name" value="Fasciclin"/>
    <property type="match status" value="4"/>
</dbReference>
<feature type="region of interest" description="Disordered" evidence="3">
    <location>
        <begin position="637"/>
        <end position="669"/>
    </location>
</feature>
<dbReference type="InterPro" id="IPR036378">
    <property type="entry name" value="FAS1_dom_sf"/>
</dbReference>
<dbReference type="FunFam" id="2.30.180.10:FF:000032">
    <property type="entry name" value="Fasciclin domain-containing protein, putative"/>
    <property type="match status" value="1"/>
</dbReference>
<dbReference type="KEGG" id="pmrn:116955738"/>
<proteinExistence type="predicted"/>
<feature type="domain" description="EMI" evidence="6">
    <location>
        <begin position="41"/>
        <end position="95"/>
    </location>
</feature>
<dbReference type="FunFam" id="2.30.180.10:FF:000002">
    <property type="entry name" value="periostin isoform X1"/>
    <property type="match status" value="1"/>
</dbReference>
<evidence type="ECO:0000256" key="1">
    <source>
        <dbReference type="ARBA" id="ARBA00022729"/>
    </source>
</evidence>
<feature type="domain" description="FAS1" evidence="5">
    <location>
        <begin position="367"/>
        <end position="491"/>
    </location>
</feature>
<evidence type="ECO:0000313" key="8">
    <source>
        <dbReference type="RefSeq" id="XP_032832899.1"/>
    </source>
</evidence>
<dbReference type="InterPro" id="IPR000782">
    <property type="entry name" value="FAS1_domain"/>
</dbReference>
<name>A0AAJ7UAU3_PETMA</name>
<evidence type="ECO:0000259" key="6">
    <source>
        <dbReference type="PROSITE" id="PS51041"/>
    </source>
</evidence>
<dbReference type="RefSeq" id="XP_032832899.1">
    <property type="nucleotide sequence ID" value="XM_032977008.1"/>
</dbReference>
<dbReference type="GeneID" id="116955738"/>
<dbReference type="InterPro" id="IPR050904">
    <property type="entry name" value="Adhesion/Biosynth-related"/>
</dbReference>
<dbReference type="PANTHER" id="PTHR10900:SF124">
    <property type="entry name" value="FI05614P"/>
    <property type="match status" value="1"/>
</dbReference>
<dbReference type="FunFam" id="2.30.180.10:FF:000003">
    <property type="entry name" value="periostin isoform X1"/>
    <property type="match status" value="1"/>
</dbReference>
<dbReference type="PANTHER" id="PTHR10900">
    <property type="entry name" value="PERIOSTIN-RELATED"/>
    <property type="match status" value="1"/>
</dbReference>
<dbReference type="SUPFAM" id="SSF82153">
    <property type="entry name" value="FAS1 domain"/>
    <property type="match status" value="4"/>
</dbReference>
<keyword evidence="7" id="KW-1185">Reference proteome</keyword>
<keyword evidence="1 4" id="KW-0732">Signal</keyword>
<evidence type="ECO:0000313" key="9">
    <source>
        <dbReference type="RefSeq" id="XP_032832900.1"/>
    </source>
</evidence>
<feature type="chain" id="PRO_5044709474" evidence="4">
    <location>
        <begin position="23"/>
        <end position="1145"/>
    </location>
</feature>
<evidence type="ECO:0000313" key="7">
    <source>
        <dbReference type="Proteomes" id="UP001318040"/>
    </source>
</evidence>
<gene>
    <name evidence="8 9" type="primary">LOC116955738</name>
</gene>
<feature type="domain" description="FAS1" evidence="5">
    <location>
        <begin position="495"/>
        <end position="627"/>
    </location>
</feature>
<dbReference type="PROSITE" id="PS50213">
    <property type="entry name" value="FAS1"/>
    <property type="match status" value="4"/>
</dbReference>
<reference evidence="8 9" key="1">
    <citation type="submission" date="2025-04" db="UniProtKB">
        <authorList>
            <consortium name="RefSeq"/>
        </authorList>
    </citation>
    <scope>IDENTIFICATION</scope>
    <source>
        <tissue evidence="8 9">Sperm</tissue>
    </source>
</reference>
<dbReference type="AlphaFoldDB" id="A0AAJ7UAU3"/>
<dbReference type="RefSeq" id="XP_032832900.1">
    <property type="nucleotide sequence ID" value="XM_032977009.1"/>
</dbReference>
<organism evidence="7 8">
    <name type="scientific">Petromyzon marinus</name>
    <name type="common">Sea lamprey</name>
    <dbReference type="NCBI Taxonomy" id="7757"/>
    <lineage>
        <taxon>Eukaryota</taxon>
        <taxon>Metazoa</taxon>
        <taxon>Chordata</taxon>
        <taxon>Craniata</taxon>
        <taxon>Vertebrata</taxon>
        <taxon>Cyclostomata</taxon>
        <taxon>Hyperoartia</taxon>
        <taxon>Petromyzontiformes</taxon>
        <taxon>Petromyzontidae</taxon>
        <taxon>Petromyzon</taxon>
    </lineage>
</organism>
<evidence type="ECO:0000256" key="3">
    <source>
        <dbReference type="SAM" id="MobiDB-lite"/>
    </source>
</evidence>
<protein>
    <submittedName>
        <fullName evidence="8 9">Transforming growth factor-beta-induced protein ig-h3-like</fullName>
    </submittedName>
</protein>
<feature type="region of interest" description="Disordered" evidence="3">
    <location>
        <begin position="1097"/>
        <end position="1145"/>
    </location>
</feature>
<feature type="domain" description="FAS1" evidence="5">
    <location>
        <begin position="99"/>
        <end position="228"/>
    </location>
</feature>
<dbReference type="PROSITE" id="PS51041">
    <property type="entry name" value="EMI"/>
    <property type="match status" value="1"/>
</dbReference>
<dbReference type="InterPro" id="IPR011489">
    <property type="entry name" value="EMI_domain"/>
</dbReference>
<evidence type="ECO:0000256" key="2">
    <source>
        <dbReference type="ARBA" id="ARBA00023157"/>
    </source>
</evidence>
<sequence>MITMVWVAGWLALLMAHHAVDANSYFNRLLLHSRIRGRSEGPNMCAVQEMEGTEKRYFSSCKTWYRKKICNVPTMVKFECCPGYMKVEGERGCPAIAPLTNIFSTLEALEANTTRDYITRAGLREELETPKAVTMFAPSDAAWAQLDDATRNALTGSKLKDALRHHMVDRRLLLSDMRQGATLRSQNAGGTINVQHYVNGIVTVNCARVLRPNYLATNGVVHLVDRVIAPLTRSVRDILETTESLGTLKAAATAADLMEELERKGSFTLLAPTNEAFERLPKDVLTRILGDPEALKAVINNHILDSVQCSEAVLGNSVVDSREGSLTTLGCEGGEFRINGLSSVAQRDLAATNGVVHTIGDVLIPDSAKTVMELADSAGVTNFVDMFAEAGLMKSLKPGADYTLLAPTNEATDGHAMSSLPMELPELLLNHIIKGQVSPFQLYNGQVLETLGGRKVRVFVYRTAICVENSCIASVGKDGRNGLVHVMSKILMVPDKSTWQTLQEDADLSILVELIKRADMGDLFSKPGEYTIFAPTNKAFAAVPQRHLDRMKASPTEAEAFVDAHVLDKVLVSGGVVRGVNNQQTSLLGLKLDINQKNGEVFVDGQKILDADKMTTNGVVHKLDVLLPSGAAVLSGSEPLPAAWKPTPPRPGKHKKPAPPKLEAKEDGSAVIETEGDITEAIIDQIIRGGFRRLTIRRIVTNADGSTSIDVYPLEGDDLDAKLRRIMLEGWEIIATVVKKEVPRFPSQVVTEGDRLVISADSELPSDILSTIRSSGITKITVRKLVINPDGTQSTQVFNLEGGNLEEQIRRLMEDGWEMFLRIVKVKPRIVTIRVITVGDRMIIEGDGYITDDILKEVNTGDYRTVTVRKTVTNADGSAEVQTFTLDGDDIEEQLRRLMEQGWDAFTRVVRLGTTRMRPTGDAVVIEGDGDITDDLLKLILNGGYTTVTILQTVIGPDGSVDTRTFVLEGDDIENQLQRIIIDGWNVLTEKKASGTFSLDGDGISEELLRQIRAGAFSKVTLRKTIVDADGSRSVKTFNLEGDDLEGQIRRLVSEGGILHTSVRKTVTQPDGTTSVETFNVDGKDFDVEEQIRRITASETIGSRKKPPAARKPPKAKKPKKNNKRNVDTRKPVTKVVKAKPRRQP</sequence>
<feature type="domain" description="FAS1" evidence="5">
    <location>
        <begin position="232"/>
        <end position="363"/>
    </location>
</feature>
<dbReference type="Gene3D" id="2.30.180.10">
    <property type="entry name" value="FAS1 domain"/>
    <property type="match status" value="4"/>
</dbReference>
<keyword evidence="2" id="KW-1015">Disulfide bond</keyword>
<dbReference type="SMART" id="SM00554">
    <property type="entry name" value="FAS1"/>
    <property type="match status" value="4"/>
</dbReference>
<accession>A0AAJ7UAU3</accession>
<dbReference type="Proteomes" id="UP001318040">
    <property type="component" value="Chromosome 61"/>
</dbReference>
<feature type="signal peptide" evidence="4">
    <location>
        <begin position="1"/>
        <end position="22"/>
    </location>
</feature>
<evidence type="ECO:0000256" key="4">
    <source>
        <dbReference type="SAM" id="SignalP"/>
    </source>
</evidence>